<dbReference type="RefSeq" id="XP_030758635.1">
    <property type="nucleotide sequence ID" value="XM_030902775.1"/>
</dbReference>
<proteinExistence type="predicted"/>
<sequence>MCKSCNQIYRAVRTVFRKLRQHILQIKKITASRSNTDSQQYTKILADRFANHIVDANMEKQIGHSHIKDSIQESSSKNRKELHVLFGKARFCTSTDGCIQFQGSLAEDIIFA</sequence>
<protein>
    <submittedName>
        <fullName evidence="2">Uncharacterized protein LOC115884262</fullName>
    </submittedName>
</protein>
<keyword evidence="1" id="KW-1185">Reference proteome</keyword>
<dbReference type="GeneID" id="115884262"/>
<name>A0A6J2Y6N5_SITOR</name>
<dbReference type="Proteomes" id="UP000504635">
    <property type="component" value="Unplaced"/>
</dbReference>
<evidence type="ECO:0000313" key="2">
    <source>
        <dbReference type="RefSeq" id="XP_030758635.1"/>
    </source>
</evidence>
<evidence type="ECO:0000313" key="1">
    <source>
        <dbReference type="Proteomes" id="UP000504635"/>
    </source>
</evidence>
<reference evidence="2" key="1">
    <citation type="submission" date="2025-08" db="UniProtKB">
        <authorList>
            <consortium name="RefSeq"/>
        </authorList>
    </citation>
    <scope>IDENTIFICATION</scope>
    <source>
        <tissue evidence="2">Gonads</tissue>
    </source>
</reference>
<gene>
    <name evidence="2" type="primary">LOC115884262</name>
</gene>
<dbReference type="KEGG" id="soy:115884262"/>
<dbReference type="AlphaFoldDB" id="A0A6J2Y6N5"/>
<accession>A0A6J2Y6N5</accession>
<dbReference type="InParanoid" id="A0A6J2Y6N5"/>
<organism evidence="1 2">
    <name type="scientific">Sitophilus oryzae</name>
    <name type="common">Rice weevil</name>
    <name type="synonym">Curculio oryzae</name>
    <dbReference type="NCBI Taxonomy" id="7048"/>
    <lineage>
        <taxon>Eukaryota</taxon>
        <taxon>Metazoa</taxon>
        <taxon>Ecdysozoa</taxon>
        <taxon>Arthropoda</taxon>
        <taxon>Hexapoda</taxon>
        <taxon>Insecta</taxon>
        <taxon>Pterygota</taxon>
        <taxon>Neoptera</taxon>
        <taxon>Endopterygota</taxon>
        <taxon>Coleoptera</taxon>
        <taxon>Polyphaga</taxon>
        <taxon>Cucujiformia</taxon>
        <taxon>Curculionidae</taxon>
        <taxon>Dryophthorinae</taxon>
        <taxon>Sitophilus</taxon>
    </lineage>
</organism>